<evidence type="ECO:0000256" key="2">
    <source>
        <dbReference type="ARBA" id="ARBA00011233"/>
    </source>
</evidence>
<dbReference type="Gene3D" id="2.40.160.10">
    <property type="entry name" value="Porin"/>
    <property type="match status" value="1"/>
</dbReference>
<dbReference type="InterPro" id="IPR023614">
    <property type="entry name" value="Porin_dom_sf"/>
</dbReference>
<evidence type="ECO:0000313" key="13">
    <source>
        <dbReference type="EMBL" id="WIT14349.1"/>
    </source>
</evidence>
<keyword evidence="6 11" id="KW-0732">Signal</keyword>
<feature type="domain" description="Porin" evidence="12">
    <location>
        <begin position="10"/>
        <end position="334"/>
    </location>
</feature>
<evidence type="ECO:0000256" key="10">
    <source>
        <dbReference type="ARBA" id="ARBA00023237"/>
    </source>
</evidence>
<name>A0AA95NH55_9BURK</name>
<comment type="subunit">
    <text evidence="2">Homotrimer.</text>
</comment>
<dbReference type="GO" id="GO:0046930">
    <property type="term" value="C:pore complex"/>
    <property type="evidence" value="ECO:0007669"/>
    <property type="project" value="UniProtKB-KW"/>
</dbReference>
<evidence type="ECO:0000256" key="9">
    <source>
        <dbReference type="ARBA" id="ARBA00023136"/>
    </source>
</evidence>
<dbReference type="GO" id="GO:0006811">
    <property type="term" value="P:monoatomic ion transport"/>
    <property type="evidence" value="ECO:0007669"/>
    <property type="project" value="UniProtKB-KW"/>
</dbReference>
<keyword evidence="8" id="KW-0626">Porin</keyword>
<feature type="signal peptide" evidence="11">
    <location>
        <begin position="1"/>
        <end position="23"/>
    </location>
</feature>
<evidence type="ECO:0000256" key="8">
    <source>
        <dbReference type="ARBA" id="ARBA00023114"/>
    </source>
</evidence>
<evidence type="ECO:0000256" key="7">
    <source>
        <dbReference type="ARBA" id="ARBA00023065"/>
    </source>
</evidence>
<evidence type="ECO:0000256" key="1">
    <source>
        <dbReference type="ARBA" id="ARBA00004571"/>
    </source>
</evidence>
<dbReference type="SUPFAM" id="SSF56935">
    <property type="entry name" value="Porins"/>
    <property type="match status" value="1"/>
</dbReference>
<accession>A0AA95NH55</accession>
<dbReference type="GO" id="GO:0015288">
    <property type="term" value="F:porin activity"/>
    <property type="evidence" value="ECO:0007669"/>
    <property type="project" value="UniProtKB-KW"/>
</dbReference>
<keyword evidence="9" id="KW-0472">Membrane</keyword>
<dbReference type="Proteomes" id="UP001177769">
    <property type="component" value="Chromosome"/>
</dbReference>
<evidence type="ECO:0000256" key="6">
    <source>
        <dbReference type="ARBA" id="ARBA00022729"/>
    </source>
</evidence>
<dbReference type="CDD" id="cd00342">
    <property type="entry name" value="gram_neg_porins"/>
    <property type="match status" value="1"/>
</dbReference>
<dbReference type="InterPro" id="IPR002299">
    <property type="entry name" value="Porin_Neis"/>
</dbReference>
<dbReference type="RefSeq" id="WP_285235479.1">
    <property type="nucleotide sequence ID" value="NZ_CP116346.1"/>
</dbReference>
<dbReference type="EMBL" id="CP116346">
    <property type="protein sequence ID" value="WIT14349.1"/>
    <property type="molecule type" value="Genomic_DNA"/>
</dbReference>
<dbReference type="Pfam" id="PF13609">
    <property type="entry name" value="Porin_4"/>
    <property type="match status" value="1"/>
</dbReference>
<evidence type="ECO:0000256" key="5">
    <source>
        <dbReference type="ARBA" id="ARBA00022692"/>
    </source>
</evidence>
<keyword evidence="7" id="KW-0406">Ion transport</keyword>
<gene>
    <name evidence="13" type="ORF">PFX98_12205</name>
</gene>
<evidence type="ECO:0000256" key="11">
    <source>
        <dbReference type="SAM" id="SignalP"/>
    </source>
</evidence>
<dbReference type="GO" id="GO:0009279">
    <property type="term" value="C:cell outer membrane"/>
    <property type="evidence" value="ECO:0007669"/>
    <property type="project" value="UniProtKB-SubCell"/>
</dbReference>
<evidence type="ECO:0000256" key="3">
    <source>
        <dbReference type="ARBA" id="ARBA00022448"/>
    </source>
</evidence>
<organism evidence="13 14">
    <name type="scientific">Paucibacter sediminis</name>
    <dbReference type="NCBI Taxonomy" id="3019553"/>
    <lineage>
        <taxon>Bacteria</taxon>
        <taxon>Pseudomonadati</taxon>
        <taxon>Pseudomonadota</taxon>
        <taxon>Betaproteobacteria</taxon>
        <taxon>Burkholderiales</taxon>
        <taxon>Sphaerotilaceae</taxon>
        <taxon>Roseateles</taxon>
    </lineage>
</organism>
<dbReference type="PRINTS" id="PR00184">
    <property type="entry name" value="NEISSPPORIN"/>
</dbReference>
<evidence type="ECO:0000313" key="14">
    <source>
        <dbReference type="Proteomes" id="UP001177769"/>
    </source>
</evidence>
<keyword evidence="14" id="KW-1185">Reference proteome</keyword>
<reference evidence="13" key="1">
    <citation type="submission" date="2023-01" db="EMBL/GenBank/DDBJ databases">
        <title>Whole genome sequence of Paucibacter sp. S2-9 isolated from pond sediment.</title>
        <authorList>
            <person name="Jung J.Y."/>
        </authorList>
    </citation>
    <scope>NUCLEOTIDE SEQUENCE</scope>
    <source>
        <strain evidence="13">S2-9</strain>
    </source>
</reference>
<feature type="chain" id="PRO_5041675753" evidence="11">
    <location>
        <begin position="24"/>
        <end position="367"/>
    </location>
</feature>
<protein>
    <submittedName>
        <fullName evidence="13">Porin</fullName>
    </submittedName>
</protein>
<dbReference type="InterPro" id="IPR050298">
    <property type="entry name" value="Gram-neg_bact_OMP"/>
</dbReference>
<keyword evidence="10" id="KW-0998">Cell outer membrane</keyword>
<keyword evidence="3" id="KW-0813">Transport</keyword>
<comment type="subcellular location">
    <subcellularLocation>
        <location evidence="1">Cell outer membrane</location>
        <topology evidence="1">Multi-pass membrane protein</topology>
    </subcellularLocation>
</comment>
<evidence type="ECO:0000259" key="12">
    <source>
        <dbReference type="Pfam" id="PF13609"/>
    </source>
</evidence>
<keyword evidence="4" id="KW-1134">Transmembrane beta strand</keyword>
<dbReference type="PANTHER" id="PTHR34501">
    <property type="entry name" value="PROTEIN YDDL-RELATED"/>
    <property type="match status" value="1"/>
</dbReference>
<keyword evidence="5" id="KW-0812">Transmembrane</keyword>
<dbReference type="InterPro" id="IPR033900">
    <property type="entry name" value="Gram_neg_porin_domain"/>
</dbReference>
<evidence type="ECO:0000256" key="4">
    <source>
        <dbReference type="ARBA" id="ARBA00022452"/>
    </source>
</evidence>
<dbReference type="AlphaFoldDB" id="A0AA95NH55"/>
<dbReference type="KEGG" id="pais:PFX98_12205"/>
<sequence>MRRSVFSGLALAAALLAINAAHAQAPAPGASVSLYGFLKADVEQVSASGLHGPLRRLSNNLSVLGFRASEDLGAGWSAWAQIETNVKVDTGDGPWGGRNTGVGLRGPWGELLLGQWETPLRFVSVYAIDPFTAGIFASNSILGNGFATAANGLAPASFDRRQPNLVQYSSPTLQGFSARLAYAMPEEKTATVAPDLISTLVSYNEGPLYLAWGHERHRDYLAAGSLDNAHRLGAALTLGNTRLRATWERLHYEPAPGRVLNRQAWQLALTHEMGAGQWRASLVRGQAASGNASQGVGGIGAPGTDSGARQLSLGYGHSLSKRSELWAAWTSLHNGATAAYKLSANPINGLKPGSSQRGLGLGITHKF</sequence>
<proteinExistence type="predicted"/>
<dbReference type="PANTHER" id="PTHR34501:SF9">
    <property type="entry name" value="MAJOR OUTER MEMBRANE PROTEIN P.IA"/>
    <property type="match status" value="1"/>
</dbReference>